<evidence type="ECO:0000313" key="2">
    <source>
        <dbReference type="EMBL" id="MBB4633689.1"/>
    </source>
</evidence>
<accession>A0A7W7B4B6</accession>
<evidence type="ECO:0000256" key="1">
    <source>
        <dbReference type="SAM" id="Phobius"/>
    </source>
</evidence>
<sequence length="35" mass="4058">MAKKKPQRMRDDRKLLFMLGICGTLLLAMFILMSS</sequence>
<keyword evidence="3" id="KW-1185">Reference proteome</keyword>
<organism evidence="2 3">
    <name type="scientific">Sphingosinicella soli</name>
    <dbReference type="NCBI Taxonomy" id="333708"/>
    <lineage>
        <taxon>Bacteria</taxon>
        <taxon>Pseudomonadati</taxon>
        <taxon>Pseudomonadota</taxon>
        <taxon>Alphaproteobacteria</taxon>
        <taxon>Sphingomonadales</taxon>
        <taxon>Sphingosinicellaceae</taxon>
        <taxon>Sphingosinicella</taxon>
    </lineage>
</organism>
<dbReference type="AlphaFoldDB" id="A0A7W7B4B6"/>
<keyword evidence="1" id="KW-0812">Transmembrane</keyword>
<keyword evidence="1" id="KW-1133">Transmembrane helix</keyword>
<proteinExistence type="predicted"/>
<gene>
    <name evidence="2" type="ORF">GGQ98_003338</name>
</gene>
<dbReference type="EMBL" id="JACHNZ010000052">
    <property type="protein sequence ID" value="MBB4633689.1"/>
    <property type="molecule type" value="Genomic_DNA"/>
</dbReference>
<protein>
    <submittedName>
        <fullName evidence="2">Uncharacterized protein</fullName>
    </submittedName>
</protein>
<evidence type="ECO:0000313" key="3">
    <source>
        <dbReference type="Proteomes" id="UP000566324"/>
    </source>
</evidence>
<comment type="caution">
    <text evidence="2">The sequence shown here is derived from an EMBL/GenBank/DDBJ whole genome shotgun (WGS) entry which is preliminary data.</text>
</comment>
<name>A0A7W7B4B6_9SPHN</name>
<keyword evidence="1" id="KW-0472">Membrane</keyword>
<reference evidence="2 3" key="1">
    <citation type="submission" date="2020-08" db="EMBL/GenBank/DDBJ databases">
        <title>Genomic Encyclopedia of Type Strains, Phase IV (KMG-IV): sequencing the most valuable type-strain genomes for metagenomic binning, comparative biology and taxonomic classification.</title>
        <authorList>
            <person name="Goeker M."/>
        </authorList>
    </citation>
    <scope>NUCLEOTIDE SEQUENCE [LARGE SCALE GENOMIC DNA]</scope>
    <source>
        <strain evidence="2 3">DSM 17328</strain>
    </source>
</reference>
<dbReference type="Proteomes" id="UP000566324">
    <property type="component" value="Unassembled WGS sequence"/>
</dbReference>
<feature type="transmembrane region" description="Helical" evidence="1">
    <location>
        <begin position="15"/>
        <end position="33"/>
    </location>
</feature>